<evidence type="ECO:0000256" key="7">
    <source>
        <dbReference type="ARBA" id="ARBA00038157"/>
    </source>
</evidence>
<dbReference type="PROSITE" id="PS00463">
    <property type="entry name" value="ZN2_CY6_FUNGAL_1"/>
    <property type="match status" value="1"/>
</dbReference>
<dbReference type="Gene3D" id="3.20.20.100">
    <property type="entry name" value="NADP-dependent oxidoreductase domain"/>
    <property type="match status" value="1"/>
</dbReference>
<evidence type="ECO:0000256" key="5">
    <source>
        <dbReference type="ARBA" id="ARBA00023163"/>
    </source>
</evidence>
<keyword evidence="1" id="KW-0521">NADP</keyword>
<reference evidence="11" key="1">
    <citation type="journal article" date="2015" name="PLoS Genet.">
        <title>The dynamic genome and transcriptome of the human fungal pathogen Blastomyces and close relative Emmonsia.</title>
        <authorList>
            <person name="Munoz J.F."/>
            <person name="Gauthier G.M."/>
            <person name="Desjardins C.A."/>
            <person name="Gallo J.E."/>
            <person name="Holder J."/>
            <person name="Sullivan T.D."/>
            <person name="Marty A.J."/>
            <person name="Carmen J.C."/>
            <person name="Chen Z."/>
            <person name="Ding L."/>
            <person name="Gujja S."/>
            <person name="Magrini V."/>
            <person name="Misas E."/>
            <person name="Mitreva M."/>
            <person name="Priest M."/>
            <person name="Saif S."/>
            <person name="Whiston E.A."/>
            <person name="Young S."/>
            <person name="Zeng Q."/>
            <person name="Goldman W.E."/>
            <person name="Mardis E.R."/>
            <person name="Taylor J.W."/>
            <person name="McEwen J.G."/>
            <person name="Clay O.K."/>
            <person name="Klein B.S."/>
            <person name="Cuomo C.A."/>
        </authorList>
    </citation>
    <scope>NUCLEOTIDE SEQUENCE [LARGE SCALE GENOMIC DNA]</scope>
    <source>
        <strain evidence="11">ER-3 / ATCC MYA-2586</strain>
    </source>
</reference>
<dbReference type="InterPro" id="IPR036812">
    <property type="entry name" value="NAD(P)_OxRdtase_dom_sf"/>
</dbReference>
<dbReference type="RefSeq" id="XP_045279946.1">
    <property type="nucleotide sequence ID" value="XM_045425741.1"/>
</dbReference>
<feature type="compositionally biased region" description="Low complexity" evidence="8">
    <location>
        <begin position="475"/>
        <end position="490"/>
    </location>
</feature>
<evidence type="ECO:0000259" key="9">
    <source>
        <dbReference type="PROSITE" id="PS50048"/>
    </source>
</evidence>
<accession>A0ABX2VSM3</accession>
<dbReference type="GeneID" id="69031412"/>
<keyword evidence="4" id="KW-0238">DNA-binding</keyword>
<evidence type="ECO:0000313" key="10">
    <source>
        <dbReference type="EMBL" id="OAT00219.1"/>
    </source>
</evidence>
<evidence type="ECO:0000256" key="8">
    <source>
        <dbReference type="SAM" id="MobiDB-lite"/>
    </source>
</evidence>
<dbReference type="PANTHER" id="PTHR43364:SF9">
    <property type="entry name" value="OXIDOREDUCTASE"/>
    <property type="match status" value="1"/>
</dbReference>
<dbReference type="PANTHER" id="PTHR43364">
    <property type="entry name" value="NADH-SPECIFIC METHYLGLYOXAL REDUCTASE-RELATED"/>
    <property type="match status" value="1"/>
</dbReference>
<dbReference type="Proteomes" id="UP000002039">
    <property type="component" value="Unassembled WGS sequence"/>
</dbReference>
<dbReference type="InterPro" id="IPR050523">
    <property type="entry name" value="AKR_Detox_Biosynth"/>
</dbReference>
<keyword evidence="3" id="KW-0805">Transcription regulation</keyword>
<dbReference type="EMBL" id="EQ999974">
    <property type="protein sequence ID" value="OAT00219.1"/>
    <property type="molecule type" value="Genomic_DNA"/>
</dbReference>
<evidence type="ECO:0000256" key="4">
    <source>
        <dbReference type="ARBA" id="ARBA00023125"/>
    </source>
</evidence>
<name>A0ABX2VSM3_AJEDR</name>
<dbReference type="SUPFAM" id="SSF57701">
    <property type="entry name" value="Zn2/Cys6 DNA-binding domain"/>
    <property type="match status" value="1"/>
</dbReference>
<sequence>MSTPQIPASLQRSLDATKVEYVQLGTSGLRVSSPILGTMGIGDKDWQNWVIEEEEGLEILKAAWDRGVTTWDTANVYSSGINEEIVGKAITKFEIPRHKLTLLTKCSGTVPDEPSIFNWGFEAQLKQSKDYVNQGGLSRTAIFHAVDASLRRLGTTYIDLLQIHRYDPSVQPEETMKALHDLVQSGKVRYIGASSMWTYQFARMQFIAEKNGWTKFISMQNSYNLCYREEEREMMKFCKETGVGLIPYGPLFNGLLAKPTHAQSARSKQSLAMAGGFTEADQTIIKRVEELAEKKGWNMSQVALAWIRGKGCVPIVGLTSGERMDDACAVRDMRLTDEETKYLEEPRFKVAGKALGLPGELTKRRQAATMLELIRDVLLVCDESSSHAFLVIIHEGVMPFPSHGCRTCKRRRVKCDETRPICNRCRKANLTCDNVEDGNFIFLNENEFVVGRRKRPRGPNVSARIGSHTEGDGQSSSPTTDSPSASSETTGPALQRRHPEPRSSVSQTLETPIAEQALNYYFRNYLEMEHLLHDIADSHLKYVATSRCFTEPDSILSLAIFAVSHATFGRARRSHASLAAGCKQYSKALEKTNLALQNPSHATDNDVLLAIMLLSFYENSVTDMRSSPASSHAIQAWASRSFAHHDGALAVLRLRRQTQHRTGAAHVLDKLVRRQLMRSLLLRSLPLPSWLEDGFEYGEYGFALELDTCLVDVAKIRHRAKTLFADFANSSLSERCDKEEEEEEEEGEALLYSFLEEAYALDGTLVSWTEHLPLENWYTTHTVKEHGQAEIHNRVFNSTVHIYPTVGHAGMWNRYRALRLAVHDTILQALSILDGLVDSDSTTEPLVEAVKVTTEHLSDDICASVPYMLGLVEAGCAIADDVIIADPPASTKRTVKATTAGLLCWPLATAVMVSGIPEKHELYLKSCLLEVSEIVDDGVLERLAVFFPRLSKSSSYAR</sequence>
<dbReference type="InterPro" id="IPR036864">
    <property type="entry name" value="Zn2-C6_fun-type_DNA-bd_sf"/>
</dbReference>
<proteinExistence type="inferred from homology"/>
<feature type="domain" description="Zn(2)-C6 fungal-type" evidence="9">
    <location>
        <begin position="404"/>
        <end position="432"/>
    </location>
</feature>
<evidence type="ECO:0000256" key="3">
    <source>
        <dbReference type="ARBA" id="ARBA00023015"/>
    </source>
</evidence>
<evidence type="ECO:0000256" key="2">
    <source>
        <dbReference type="ARBA" id="ARBA00023002"/>
    </source>
</evidence>
<keyword evidence="5" id="KW-0804">Transcription</keyword>
<evidence type="ECO:0000313" key="11">
    <source>
        <dbReference type="Proteomes" id="UP000002039"/>
    </source>
</evidence>
<keyword evidence="11" id="KW-1185">Reference proteome</keyword>
<dbReference type="Pfam" id="PF00172">
    <property type="entry name" value="Zn_clus"/>
    <property type="match status" value="1"/>
</dbReference>
<keyword evidence="6" id="KW-0539">Nucleus</keyword>
<organism evidence="10 11">
    <name type="scientific">Ajellomyces dermatitidis (strain ER-3 / ATCC MYA-2586)</name>
    <name type="common">Blastomyces dermatitidis</name>
    <dbReference type="NCBI Taxonomy" id="559297"/>
    <lineage>
        <taxon>Eukaryota</taxon>
        <taxon>Fungi</taxon>
        <taxon>Dikarya</taxon>
        <taxon>Ascomycota</taxon>
        <taxon>Pezizomycotina</taxon>
        <taxon>Eurotiomycetes</taxon>
        <taxon>Eurotiomycetidae</taxon>
        <taxon>Onygenales</taxon>
        <taxon>Ajellomycetaceae</taxon>
        <taxon>Blastomyces</taxon>
    </lineage>
</organism>
<protein>
    <recommendedName>
        <fullName evidence="9">Zn(2)-C6 fungal-type domain-containing protein</fullName>
    </recommendedName>
</protein>
<feature type="region of interest" description="Disordered" evidence="8">
    <location>
        <begin position="453"/>
        <end position="509"/>
    </location>
</feature>
<keyword evidence="2" id="KW-0560">Oxidoreductase</keyword>
<evidence type="ECO:0000256" key="6">
    <source>
        <dbReference type="ARBA" id="ARBA00023242"/>
    </source>
</evidence>
<comment type="similarity">
    <text evidence="7">Belongs to the aldo/keto reductase family. Aldo/keto reductase 2 subfamily.</text>
</comment>
<dbReference type="CDD" id="cd19079">
    <property type="entry name" value="AKR_EcYajO-like"/>
    <property type="match status" value="1"/>
</dbReference>
<dbReference type="SUPFAM" id="SSF51430">
    <property type="entry name" value="NAD(P)-linked oxidoreductase"/>
    <property type="match status" value="1"/>
</dbReference>
<dbReference type="InterPro" id="IPR001138">
    <property type="entry name" value="Zn2Cys6_DnaBD"/>
</dbReference>
<dbReference type="Gene3D" id="4.10.240.10">
    <property type="entry name" value="Zn(2)-C6 fungal-type DNA-binding domain"/>
    <property type="match status" value="1"/>
</dbReference>
<dbReference type="InterPro" id="IPR023210">
    <property type="entry name" value="NADP_OxRdtase_dom"/>
</dbReference>
<dbReference type="CDD" id="cd00067">
    <property type="entry name" value="GAL4"/>
    <property type="match status" value="1"/>
</dbReference>
<dbReference type="PROSITE" id="PS50048">
    <property type="entry name" value="ZN2_CY6_FUNGAL_2"/>
    <property type="match status" value="1"/>
</dbReference>
<gene>
    <name evidence="10" type="ORF">BDCG_16520</name>
</gene>
<dbReference type="Pfam" id="PF00248">
    <property type="entry name" value="Aldo_ket_red"/>
    <property type="match status" value="1"/>
</dbReference>
<evidence type="ECO:0000256" key="1">
    <source>
        <dbReference type="ARBA" id="ARBA00022857"/>
    </source>
</evidence>
<dbReference type="SMART" id="SM00066">
    <property type="entry name" value="GAL4"/>
    <property type="match status" value="1"/>
</dbReference>